<feature type="transmembrane region" description="Helical" evidence="5">
    <location>
        <begin position="143"/>
        <end position="163"/>
    </location>
</feature>
<keyword evidence="4 5" id="KW-0472">Membrane</keyword>
<evidence type="ECO:0000313" key="6">
    <source>
        <dbReference type="EMBL" id="ACU70942.1"/>
    </source>
</evidence>
<dbReference type="AlphaFoldDB" id="C7QFW5"/>
<feature type="transmembrane region" description="Helical" evidence="5">
    <location>
        <begin position="260"/>
        <end position="281"/>
    </location>
</feature>
<evidence type="ECO:0000256" key="4">
    <source>
        <dbReference type="ARBA" id="ARBA00023136"/>
    </source>
</evidence>
<keyword evidence="6" id="KW-0547">Nucleotide-binding</keyword>
<feature type="transmembrane region" description="Helical" evidence="5">
    <location>
        <begin position="437"/>
        <end position="455"/>
    </location>
</feature>
<dbReference type="Gene3D" id="1.20.1740.10">
    <property type="entry name" value="Amino acid/polyamine transporter I"/>
    <property type="match status" value="1"/>
</dbReference>
<dbReference type="PANTHER" id="PTHR47704">
    <property type="entry name" value="POTASSIUM TRANSPORTER KIMA"/>
    <property type="match status" value="1"/>
</dbReference>
<evidence type="ECO:0000256" key="5">
    <source>
        <dbReference type="SAM" id="Phobius"/>
    </source>
</evidence>
<dbReference type="FunCoup" id="C7QFW5">
    <property type="interactions" value="1"/>
</dbReference>
<dbReference type="EMBL" id="CP001700">
    <property type="protein sequence ID" value="ACU70942.1"/>
    <property type="molecule type" value="Genomic_DNA"/>
</dbReference>
<feature type="transmembrane region" description="Helical" evidence="5">
    <location>
        <begin position="217"/>
        <end position="239"/>
    </location>
</feature>
<organism evidence="6 7">
    <name type="scientific">Catenulispora acidiphila (strain DSM 44928 / JCM 14897 / NBRC 102108 / NRRL B-24433 / ID139908)</name>
    <dbReference type="NCBI Taxonomy" id="479433"/>
    <lineage>
        <taxon>Bacteria</taxon>
        <taxon>Bacillati</taxon>
        <taxon>Actinomycetota</taxon>
        <taxon>Actinomycetes</taxon>
        <taxon>Catenulisporales</taxon>
        <taxon>Catenulisporaceae</taxon>
        <taxon>Catenulispora</taxon>
    </lineage>
</organism>
<dbReference type="GO" id="GO:0016020">
    <property type="term" value="C:membrane"/>
    <property type="evidence" value="ECO:0007669"/>
    <property type="project" value="UniProtKB-SubCell"/>
</dbReference>
<dbReference type="CDD" id="cd04488">
    <property type="entry name" value="RecG_wedge_OBF"/>
    <property type="match status" value="1"/>
</dbReference>
<dbReference type="KEGG" id="cai:Caci_2022"/>
<dbReference type="Proteomes" id="UP000000851">
    <property type="component" value="Chromosome"/>
</dbReference>
<reference evidence="6 7" key="1">
    <citation type="journal article" date="2009" name="Stand. Genomic Sci.">
        <title>Complete genome sequence of Catenulispora acidiphila type strain (ID 139908).</title>
        <authorList>
            <person name="Copeland A."/>
            <person name="Lapidus A."/>
            <person name="Glavina Del Rio T."/>
            <person name="Nolan M."/>
            <person name="Lucas S."/>
            <person name="Chen F."/>
            <person name="Tice H."/>
            <person name="Cheng J.F."/>
            <person name="Bruce D."/>
            <person name="Goodwin L."/>
            <person name="Pitluck S."/>
            <person name="Mikhailova N."/>
            <person name="Pati A."/>
            <person name="Ivanova N."/>
            <person name="Mavromatis K."/>
            <person name="Chen A."/>
            <person name="Palaniappan K."/>
            <person name="Chain P."/>
            <person name="Land M."/>
            <person name="Hauser L."/>
            <person name="Chang Y.J."/>
            <person name="Jeffries C.D."/>
            <person name="Chertkov O."/>
            <person name="Brettin T."/>
            <person name="Detter J.C."/>
            <person name="Han C."/>
            <person name="Ali Z."/>
            <person name="Tindall B.J."/>
            <person name="Goker M."/>
            <person name="Bristow J."/>
            <person name="Eisen J.A."/>
            <person name="Markowitz V."/>
            <person name="Hugenholtz P."/>
            <person name="Kyrpides N.C."/>
            <person name="Klenk H.P."/>
        </authorList>
    </citation>
    <scope>NUCLEOTIDE SEQUENCE [LARGE SCALE GENOMIC DNA]</scope>
    <source>
        <strain evidence="7">DSM 44928 / JCM 14897 / NBRC 102108 / NRRL B-24433 / ID139908</strain>
    </source>
</reference>
<evidence type="ECO:0000256" key="1">
    <source>
        <dbReference type="ARBA" id="ARBA00004141"/>
    </source>
</evidence>
<sequence>MPSALGIVKRVMVGRPMHSEMLGETLLSKKIALPVFASDALSSVAYATEEILLVLSAGGLALLHFTWWIAAAVGLLMLVVVASYRQNVHAYPSGGGDYEVATTNLGPKVGLTVASALMVDYILTVAVSVSSGVANLASAFPALNSHVVLIAVAVIAVITLLNLRGVRESGTAFAIPTYCFVVAVGIMIVTGLIRIVFGSGLHAESEHYTISNTKHYSGVLLIFLLLRAFASGCTALTGVEAISNGVPAFKPPKSKNAATTLALLGGIAVAMFAGVTALALAGHVHAAGATDLVGLPAGQQPRTVIAQVSRSVFGGSSPFFFVLQFVTALILVLAANTAFNGFPVLGSILAKDGYLPRQLHTRGDRLAFSNGILLLAGFATLLVVAFNASPTRLIQLYIVGVFVSFVCSQTGMIRHWNRLLRTTGDPAERRRMMQSRVINAVGAGVTAAVLVIVLVTKFAKGAWIVVLAMPIIWLIMRAINRHYAAVAQELTPSDEAAFSLPANNHAIVLVSKLHLPTLRAIGYASATRPSTLEAVTVNLDDAEVEVLKAEWERRSIPVPLTVIASPYREITRPIIEYVKRVRTENPDDVVTVYIPQYVLGHWWEQVLHNQSALRLKSRLLFQRRVVVAAVPYQLQSATARIEAAKAQSSFQGSAMTKPKPPRQRTRLQKLTAETDELEAAELSQEVSPSGATPIADCPDRQPVILAGTLRTVRLRPRAGVPVLEADLWDGTGSVTVSWLGRRQIPGIAPGRRIMVRGRITTTGGQRAVYNPIYELRPGPAD</sequence>
<protein>
    <submittedName>
        <fullName evidence="6">Nucleic acid binding OB-fold tRNA/helicase-type</fullName>
    </submittedName>
</protein>
<dbReference type="STRING" id="479433.Caci_2022"/>
<feature type="transmembrane region" description="Helical" evidence="5">
    <location>
        <begin position="366"/>
        <end position="388"/>
    </location>
</feature>
<dbReference type="GO" id="GO:0004386">
    <property type="term" value="F:helicase activity"/>
    <property type="evidence" value="ECO:0007669"/>
    <property type="project" value="UniProtKB-KW"/>
</dbReference>
<dbReference type="InterPro" id="IPR002293">
    <property type="entry name" value="AA/rel_permease1"/>
</dbReference>
<evidence type="ECO:0000256" key="2">
    <source>
        <dbReference type="ARBA" id="ARBA00022692"/>
    </source>
</evidence>
<accession>C7QFW5</accession>
<dbReference type="Gene3D" id="2.40.50.140">
    <property type="entry name" value="Nucleic acid-binding proteins"/>
    <property type="match status" value="1"/>
</dbReference>
<keyword evidence="6" id="KW-0347">Helicase</keyword>
<keyword evidence="2 5" id="KW-0812">Transmembrane</keyword>
<evidence type="ECO:0000313" key="7">
    <source>
        <dbReference type="Proteomes" id="UP000000851"/>
    </source>
</evidence>
<dbReference type="HOGENOM" id="CLU_017999_1_1_11"/>
<keyword evidence="3 5" id="KW-1133">Transmembrane helix</keyword>
<evidence type="ECO:0000256" key="3">
    <source>
        <dbReference type="ARBA" id="ARBA00022989"/>
    </source>
</evidence>
<dbReference type="eggNOG" id="COG0531">
    <property type="taxonomic scope" value="Bacteria"/>
</dbReference>
<feature type="transmembrane region" description="Helical" evidence="5">
    <location>
        <begin position="461"/>
        <end position="479"/>
    </location>
</feature>
<dbReference type="GO" id="GO:0022857">
    <property type="term" value="F:transmembrane transporter activity"/>
    <property type="evidence" value="ECO:0007669"/>
    <property type="project" value="InterPro"/>
</dbReference>
<dbReference type="InParanoid" id="C7QFW5"/>
<proteinExistence type="predicted"/>
<keyword evidence="7" id="KW-1185">Reference proteome</keyword>
<dbReference type="InterPro" id="IPR053153">
    <property type="entry name" value="APC_K+_Transporter"/>
</dbReference>
<dbReference type="Pfam" id="PF13520">
    <property type="entry name" value="AA_permease_2"/>
    <property type="match status" value="1"/>
</dbReference>
<gene>
    <name evidence="6" type="ordered locus">Caci_2022</name>
</gene>
<dbReference type="SUPFAM" id="SSF50249">
    <property type="entry name" value="Nucleic acid-binding proteins"/>
    <property type="match status" value="1"/>
</dbReference>
<feature type="transmembrane region" description="Helical" evidence="5">
    <location>
        <begin position="394"/>
        <end position="416"/>
    </location>
</feature>
<feature type="transmembrane region" description="Helical" evidence="5">
    <location>
        <begin position="319"/>
        <end position="345"/>
    </location>
</feature>
<comment type="subcellular location">
    <subcellularLocation>
        <location evidence="1">Membrane</location>
        <topology evidence="1">Multi-pass membrane protein</topology>
    </subcellularLocation>
</comment>
<keyword evidence="6" id="KW-0067">ATP-binding</keyword>
<feature type="transmembrane region" description="Helical" evidence="5">
    <location>
        <begin position="105"/>
        <end position="123"/>
    </location>
</feature>
<keyword evidence="6" id="KW-0378">Hydrolase</keyword>
<dbReference type="InterPro" id="IPR012340">
    <property type="entry name" value="NA-bd_OB-fold"/>
</dbReference>
<feature type="transmembrane region" description="Helical" evidence="5">
    <location>
        <begin position="65"/>
        <end position="84"/>
    </location>
</feature>
<name>C7QFW5_CATAD</name>
<dbReference type="PANTHER" id="PTHR47704:SF1">
    <property type="entry name" value="POTASSIUM TRANSPORTER KIMA"/>
    <property type="match status" value="1"/>
</dbReference>
<feature type="transmembrane region" description="Helical" evidence="5">
    <location>
        <begin position="175"/>
        <end position="197"/>
    </location>
</feature>